<protein>
    <submittedName>
        <fullName evidence="6">Flagellin</fullName>
    </submittedName>
</protein>
<dbReference type="Gene3D" id="1.20.1330.10">
    <property type="entry name" value="f41 fragment of flagellin, N-terminal domain"/>
    <property type="match status" value="1"/>
</dbReference>
<gene>
    <name evidence="6" type="ORF">EOI86_04470</name>
</gene>
<dbReference type="GO" id="GO:0005198">
    <property type="term" value="F:structural molecule activity"/>
    <property type="evidence" value="ECO:0007669"/>
    <property type="project" value="InterPro"/>
</dbReference>
<organism evidence="6 7">
    <name type="scientific">Hwanghaeella grinnelliae</name>
    <dbReference type="NCBI Taxonomy" id="2500179"/>
    <lineage>
        <taxon>Bacteria</taxon>
        <taxon>Pseudomonadati</taxon>
        <taxon>Pseudomonadota</taxon>
        <taxon>Alphaproteobacteria</taxon>
        <taxon>Rhodospirillales</taxon>
        <taxon>Rhodospirillaceae</taxon>
        <taxon>Hwanghaeella</taxon>
    </lineage>
</organism>
<dbReference type="SUPFAM" id="SSF64518">
    <property type="entry name" value="Phase 1 flagellin"/>
    <property type="match status" value="1"/>
</dbReference>
<dbReference type="EMBL" id="SADE01000001">
    <property type="protein sequence ID" value="RVU38543.1"/>
    <property type="molecule type" value="Genomic_DNA"/>
</dbReference>
<evidence type="ECO:0000259" key="5">
    <source>
        <dbReference type="Pfam" id="PF00669"/>
    </source>
</evidence>
<dbReference type="Pfam" id="PF00669">
    <property type="entry name" value="Flagellin_N"/>
    <property type="match status" value="1"/>
</dbReference>
<name>A0A437QVS4_9PROT</name>
<keyword evidence="6" id="KW-0282">Flagellum</keyword>
<keyword evidence="7" id="KW-1185">Reference proteome</keyword>
<dbReference type="InterPro" id="IPR001492">
    <property type="entry name" value="Flagellin"/>
</dbReference>
<evidence type="ECO:0000256" key="2">
    <source>
        <dbReference type="ARBA" id="ARBA00004613"/>
    </source>
</evidence>
<comment type="caution">
    <text evidence="6">The sequence shown here is derived from an EMBL/GenBank/DDBJ whole genome shotgun (WGS) entry which is preliminary data.</text>
</comment>
<comment type="subcellular location">
    <subcellularLocation>
        <location evidence="1">Bacterial flagellum</location>
    </subcellularLocation>
    <subcellularLocation>
        <location evidence="2">Secreted</location>
    </subcellularLocation>
</comment>
<proteinExistence type="inferred from homology"/>
<comment type="similarity">
    <text evidence="3">Belongs to the bacterial flagellin family.</text>
</comment>
<dbReference type="AlphaFoldDB" id="A0A437QVS4"/>
<dbReference type="GO" id="GO:0005576">
    <property type="term" value="C:extracellular region"/>
    <property type="evidence" value="ECO:0007669"/>
    <property type="project" value="UniProtKB-SubCell"/>
</dbReference>
<dbReference type="InterPro" id="IPR001029">
    <property type="entry name" value="Flagellin_N"/>
</dbReference>
<keyword evidence="6" id="KW-0969">Cilium</keyword>
<feature type="domain" description="Flagellin N-terminal" evidence="5">
    <location>
        <begin position="10"/>
        <end position="140"/>
    </location>
</feature>
<reference evidence="7" key="1">
    <citation type="submission" date="2019-01" db="EMBL/GenBank/DDBJ databases">
        <title>Gri0909 isolated from a small marine red alga.</title>
        <authorList>
            <person name="Kim J."/>
            <person name="Jeong S.E."/>
            <person name="Jeon C.O."/>
        </authorList>
    </citation>
    <scope>NUCLEOTIDE SEQUENCE [LARGE SCALE GENOMIC DNA]</scope>
    <source>
        <strain evidence="7">Gri0909</strain>
    </source>
</reference>
<sequence length="301" mass="32354">MTNDIALTAAQRSSLLSLQRTQVLSDRTQTRLSTGRKINEVVDDAVNFFRARTLSDRASDFQLRKDDIDQGISALNTALDAIEAIDSLLNQLKGIVEASRSQSTQERQAATSQFVEVGKQIFELVEDTAYQGLNLLTSTNSTLDVAFGIRTSSRLQVQGLNLNTTAADTQFGIFSISAFTSNNSTFTLSNFGVSAGSFTSFGLDNSSVTTATNAVQTLDAGIGRLRGLAQSLGSNVAILQTRLDFTKEYVNELSVGADKLTLADLNEEGANLVALQTRQQLGIQSLSISGQQQQAILALLQ</sequence>
<dbReference type="OrthoDB" id="9808068at2"/>
<keyword evidence="4" id="KW-0975">Bacterial flagellum</keyword>
<dbReference type="RefSeq" id="WP_127763915.1">
    <property type="nucleotide sequence ID" value="NZ_SADE01000001.1"/>
</dbReference>
<evidence type="ECO:0000313" key="6">
    <source>
        <dbReference type="EMBL" id="RVU38543.1"/>
    </source>
</evidence>
<dbReference type="PANTHER" id="PTHR42792:SF2">
    <property type="entry name" value="FLAGELLIN"/>
    <property type="match status" value="1"/>
</dbReference>
<evidence type="ECO:0000313" key="7">
    <source>
        <dbReference type="Proteomes" id="UP000287447"/>
    </source>
</evidence>
<evidence type="ECO:0000256" key="1">
    <source>
        <dbReference type="ARBA" id="ARBA00004365"/>
    </source>
</evidence>
<evidence type="ECO:0000256" key="4">
    <source>
        <dbReference type="ARBA" id="ARBA00023143"/>
    </source>
</evidence>
<evidence type="ECO:0000256" key="3">
    <source>
        <dbReference type="ARBA" id="ARBA00005709"/>
    </source>
</evidence>
<dbReference type="PANTHER" id="PTHR42792">
    <property type="entry name" value="FLAGELLIN"/>
    <property type="match status" value="1"/>
</dbReference>
<dbReference type="GO" id="GO:0009288">
    <property type="term" value="C:bacterial-type flagellum"/>
    <property type="evidence" value="ECO:0007669"/>
    <property type="project" value="UniProtKB-SubCell"/>
</dbReference>
<dbReference type="Proteomes" id="UP000287447">
    <property type="component" value="Unassembled WGS sequence"/>
</dbReference>
<keyword evidence="6" id="KW-0966">Cell projection</keyword>
<accession>A0A437QVS4</accession>